<dbReference type="RefSeq" id="WP_191206043.1">
    <property type="nucleotide sequence ID" value="NZ_JACXZA010000006.1"/>
</dbReference>
<comment type="caution">
    <text evidence="2">The sequence shown here is derived from an EMBL/GenBank/DDBJ whole genome shotgun (WGS) entry which is preliminary data.</text>
</comment>
<name>A0ABR8N0P7_9BACL</name>
<dbReference type="PANTHER" id="PTHR43308">
    <property type="entry name" value="OUTER MEMBRANE PROTEIN ALPHA-RELATED"/>
    <property type="match status" value="1"/>
</dbReference>
<keyword evidence="3" id="KW-1185">Reference proteome</keyword>
<dbReference type="CDD" id="cd08547">
    <property type="entry name" value="Type_II_cohesin"/>
    <property type="match status" value="1"/>
</dbReference>
<gene>
    <name evidence="2" type="ORF">H8B09_23570</name>
</gene>
<dbReference type="InterPro" id="IPR001119">
    <property type="entry name" value="SLH_dom"/>
</dbReference>
<dbReference type="EMBL" id="JACXZA010000006">
    <property type="protein sequence ID" value="MBD3921762.1"/>
    <property type="molecule type" value="Genomic_DNA"/>
</dbReference>
<dbReference type="PROSITE" id="PS51272">
    <property type="entry name" value="SLH"/>
    <property type="match status" value="3"/>
</dbReference>
<dbReference type="SUPFAM" id="SSF49384">
    <property type="entry name" value="Carbohydrate-binding domain"/>
    <property type="match status" value="1"/>
</dbReference>
<organism evidence="2 3">
    <name type="scientific">Paenibacillus terricola</name>
    <dbReference type="NCBI Taxonomy" id="2763503"/>
    <lineage>
        <taxon>Bacteria</taxon>
        <taxon>Bacillati</taxon>
        <taxon>Bacillota</taxon>
        <taxon>Bacilli</taxon>
        <taxon>Bacillales</taxon>
        <taxon>Paenibacillaceae</taxon>
        <taxon>Paenibacillus</taxon>
    </lineage>
</organism>
<protein>
    <submittedName>
        <fullName evidence="2">S-layer homology domain-containing protein</fullName>
    </submittedName>
</protein>
<dbReference type="InterPro" id="IPR051465">
    <property type="entry name" value="Cell_Envelope_Struct_Comp"/>
</dbReference>
<evidence type="ECO:0000313" key="3">
    <source>
        <dbReference type="Proteomes" id="UP000609346"/>
    </source>
</evidence>
<evidence type="ECO:0000313" key="2">
    <source>
        <dbReference type="EMBL" id="MBD3921762.1"/>
    </source>
</evidence>
<feature type="domain" description="SLH" evidence="1">
    <location>
        <begin position="235"/>
        <end position="295"/>
    </location>
</feature>
<accession>A0ABR8N0P7</accession>
<sequence>MVKGISVKLTVIVIVLLMQFTMVPFMAMAAKEPSFALTISPQTTTEGQQVNVSVIGSNLTDVYGFELQMSFDDKLLRYEKSASAIAGFSVPPKDASGDKLLYAHTKIGKSAGESGTVELAIFTFTALDKTAELAVVTLDNVKLVNSDLKSTEAAVNVSTIIPIQAVEEAMPIRFTDLNGHWANNAIVRAATMGIVNGYADGTFRPDNKITRAEFTAMITRAFELKAITVGVTPEFADAAQLPGWARTAIAEASAAGIITGYSDHTFRPNQLITRTEMAVIIVRVLELPQDASGKPTFADSDSIPAWARPSIAVAVEAGIIKGSSGNQFLPKGNASRAEAVTVIAAGLDYLAAVQ</sequence>
<reference evidence="2 3" key="1">
    <citation type="submission" date="2020-09" db="EMBL/GenBank/DDBJ databases">
        <title>Paenibacillus sp. strain PR3 16S rRNA gene Genome sequencing and assembly.</title>
        <authorList>
            <person name="Kim J."/>
        </authorList>
    </citation>
    <scope>NUCLEOTIDE SEQUENCE [LARGE SCALE GENOMIC DNA]</scope>
    <source>
        <strain evidence="2 3">PR3</strain>
    </source>
</reference>
<dbReference type="PANTHER" id="PTHR43308:SF5">
    <property type="entry name" value="S-LAYER PROTEIN _ PEPTIDOGLYCAN ENDO-BETA-N-ACETYLGLUCOSAMINIDASE"/>
    <property type="match status" value="1"/>
</dbReference>
<proteinExistence type="predicted"/>
<dbReference type="Proteomes" id="UP000609346">
    <property type="component" value="Unassembled WGS sequence"/>
</dbReference>
<dbReference type="Pfam" id="PF00395">
    <property type="entry name" value="SLH"/>
    <property type="match status" value="3"/>
</dbReference>
<feature type="domain" description="SLH" evidence="1">
    <location>
        <begin position="297"/>
        <end position="354"/>
    </location>
</feature>
<dbReference type="Gene3D" id="2.60.40.680">
    <property type="match status" value="1"/>
</dbReference>
<feature type="domain" description="SLH" evidence="1">
    <location>
        <begin position="169"/>
        <end position="232"/>
    </location>
</feature>
<dbReference type="InterPro" id="IPR008965">
    <property type="entry name" value="CBM2/CBM3_carb-bd_dom_sf"/>
</dbReference>
<evidence type="ECO:0000259" key="1">
    <source>
        <dbReference type="PROSITE" id="PS51272"/>
    </source>
</evidence>